<dbReference type="FunFam" id="2.40.70.10:FF:000033">
    <property type="entry name" value="Aspartyl protease family protein"/>
    <property type="match status" value="1"/>
</dbReference>
<feature type="signal peptide" evidence="7">
    <location>
        <begin position="1"/>
        <end position="24"/>
    </location>
</feature>
<keyword evidence="5" id="KW-0325">Glycoprotein</keyword>
<keyword evidence="2" id="KW-0645">Protease</keyword>
<evidence type="ECO:0000256" key="7">
    <source>
        <dbReference type="SAM" id="SignalP"/>
    </source>
</evidence>
<dbReference type="SUPFAM" id="SSF50630">
    <property type="entry name" value="Acid proteases"/>
    <property type="match status" value="2"/>
</dbReference>
<dbReference type="GO" id="GO:0005576">
    <property type="term" value="C:extracellular region"/>
    <property type="evidence" value="ECO:0007669"/>
    <property type="project" value="TreeGrafter"/>
</dbReference>
<dbReference type="Pfam" id="PF14543">
    <property type="entry name" value="TAXi_N"/>
    <property type="match status" value="2"/>
</dbReference>
<dbReference type="InterPro" id="IPR032799">
    <property type="entry name" value="TAXi_C"/>
</dbReference>
<dbReference type="InterPro" id="IPR034161">
    <property type="entry name" value="Pepsin-like_plant"/>
</dbReference>
<dbReference type="OMA" id="MEDYSNE"/>
<dbReference type="InterPro" id="IPR032861">
    <property type="entry name" value="TAXi_N"/>
</dbReference>
<dbReference type="PANTHER" id="PTHR47967">
    <property type="entry name" value="OS07G0603500 PROTEIN-RELATED"/>
    <property type="match status" value="1"/>
</dbReference>
<feature type="chain" id="PRO_5032439999" description="Peptidase A1 domain-containing protein" evidence="7">
    <location>
        <begin position="25"/>
        <end position="705"/>
    </location>
</feature>
<dbReference type="Gene3D" id="2.40.70.10">
    <property type="entry name" value="Acid Proteases"/>
    <property type="match status" value="3"/>
</dbReference>
<evidence type="ECO:0000256" key="2">
    <source>
        <dbReference type="ARBA" id="ARBA00022670"/>
    </source>
</evidence>
<accession>A0A834YQ14</accession>
<keyword evidence="10" id="KW-1185">Reference proteome</keyword>
<dbReference type="InterPro" id="IPR021109">
    <property type="entry name" value="Peptidase_aspartic_dom_sf"/>
</dbReference>
<dbReference type="Proteomes" id="UP000655225">
    <property type="component" value="Unassembled WGS sequence"/>
</dbReference>
<evidence type="ECO:0000256" key="4">
    <source>
        <dbReference type="ARBA" id="ARBA00022801"/>
    </source>
</evidence>
<comment type="caution">
    <text evidence="9">The sequence shown here is derived from an EMBL/GenBank/DDBJ whole genome shotgun (WGS) entry which is preliminary data.</text>
</comment>
<gene>
    <name evidence="9" type="ORF">HHK36_021597</name>
</gene>
<evidence type="ECO:0000259" key="8">
    <source>
        <dbReference type="PROSITE" id="PS51767"/>
    </source>
</evidence>
<dbReference type="GO" id="GO:0004190">
    <property type="term" value="F:aspartic-type endopeptidase activity"/>
    <property type="evidence" value="ECO:0007669"/>
    <property type="project" value="UniProtKB-KW"/>
</dbReference>
<dbReference type="EMBL" id="JABCRI010000015">
    <property type="protein sequence ID" value="KAF8393354.1"/>
    <property type="molecule type" value="Genomic_DNA"/>
</dbReference>
<feature type="transmembrane region" description="Helical" evidence="6">
    <location>
        <begin position="545"/>
        <end position="568"/>
    </location>
</feature>
<sequence length="705" mass="77524">MAMATTSTLQIFFLLLSFTSLSCATTKPSSFVVKLIRSNSSISLINSPSATLSSSANLSTKYSVNDIRTGLTPDPDGKLYLAKFWIGTPPFEILTAMDTGSNLFWIQCLPCDHCFRQKGPYFNPSKSSTFSNMDCQNQTCPKPRRRPCDDRNRCAYGTRYAGGLYTKGTLAYELLTLDDDTDNGSKYTFPNVIFGCGRDNWFYEGNGILGLGPSPFSLAAQFGRVTKPQFSYCFSNNSDPSSGGHLVFGDGAHLEGAATPIVEGSTEHYHLSLFGISVGQDRLVIPPGTFERLPHGSGGVVIDSGATMTYLAQSAYDKLAEKINGLLNQISQPVKVKDYKLCYKGNMAQDLAGFPTITFHFAGDTDLQAENWTFFRQVNEGAFCMTIVPTSYGKTIIGNLVQQGYNVGFWGPSVVFLSKMEDYSNEIAIYVWKITMEDYSNEISMYGKLHSLPMSWINSPSATLSTAANPSTKYSVNDIRAGPYFNPSKSSTFSNMNCQNQTCPRPCDARNRCTYVARYADGSYTKGTLAYELLTFDTDNGRKTVVIFGISYLSVFIFDGIVVILGFCSCDSYHFRTMVIFGISCFSVIIVDGIMFLDLSAMSVFIFVVFVYYREEKMCHPGLPSVSFREFAMQGRWFALQAPLVVEAVAVAPGAQTVVVGAASGGGSSKQCLCAPTRHPGSFRCRHHHGEYEWGGRLRVTTPPQ</sequence>
<dbReference type="Pfam" id="PF14541">
    <property type="entry name" value="TAXi_C"/>
    <property type="match status" value="1"/>
</dbReference>
<evidence type="ECO:0000256" key="5">
    <source>
        <dbReference type="ARBA" id="ARBA00023180"/>
    </source>
</evidence>
<keyword evidence="3" id="KW-0064">Aspartyl protease</keyword>
<dbReference type="CDD" id="cd05476">
    <property type="entry name" value="pepsin_A_like_plant"/>
    <property type="match status" value="1"/>
</dbReference>
<protein>
    <recommendedName>
        <fullName evidence="8">Peptidase A1 domain-containing protein</fullName>
    </recommendedName>
</protein>
<comment type="similarity">
    <text evidence="1">Belongs to the peptidase A1 family.</text>
</comment>
<dbReference type="InterPro" id="IPR001969">
    <property type="entry name" value="Aspartic_peptidase_AS"/>
</dbReference>
<evidence type="ECO:0000256" key="6">
    <source>
        <dbReference type="SAM" id="Phobius"/>
    </source>
</evidence>
<dbReference type="PROSITE" id="PS51767">
    <property type="entry name" value="PEPTIDASE_A1"/>
    <property type="match status" value="1"/>
</dbReference>
<organism evidence="9 10">
    <name type="scientific">Tetracentron sinense</name>
    <name type="common">Spur-leaf</name>
    <dbReference type="NCBI Taxonomy" id="13715"/>
    <lineage>
        <taxon>Eukaryota</taxon>
        <taxon>Viridiplantae</taxon>
        <taxon>Streptophyta</taxon>
        <taxon>Embryophyta</taxon>
        <taxon>Tracheophyta</taxon>
        <taxon>Spermatophyta</taxon>
        <taxon>Magnoliopsida</taxon>
        <taxon>Trochodendrales</taxon>
        <taxon>Trochodendraceae</taxon>
        <taxon>Tetracentron</taxon>
    </lineage>
</organism>
<dbReference type="OrthoDB" id="2747330at2759"/>
<dbReference type="InterPro" id="IPR033121">
    <property type="entry name" value="PEPTIDASE_A1"/>
</dbReference>
<keyword evidence="7" id="KW-0732">Signal</keyword>
<feature type="transmembrane region" description="Helical" evidence="6">
    <location>
        <begin position="580"/>
        <end position="613"/>
    </location>
</feature>
<evidence type="ECO:0000256" key="1">
    <source>
        <dbReference type="ARBA" id="ARBA00007447"/>
    </source>
</evidence>
<dbReference type="InterPro" id="IPR051708">
    <property type="entry name" value="Plant_Aspart_Prot_A1"/>
</dbReference>
<dbReference type="PROSITE" id="PS00141">
    <property type="entry name" value="ASP_PROTEASE"/>
    <property type="match status" value="1"/>
</dbReference>
<proteinExistence type="inferred from homology"/>
<dbReference type="PANTHER" id="PTHR47967:SF14">
    <property type="entry name" value="EUKARYOTIC ASPARTYL PROTEASE FAMILY PROTEIN"/>
    <property type="match status" value="1"/>
</dbReference>
<feature type="domain" description="Peptidase A1" evidence="8">
    <location>
        <begin position="80"/>
        <end position="420"/>
    </location>
</feature>
<evidence type="ECO:0000313" key="10">
    <source>
        <dbReference type="Proteomes" id="UP000655225"/>
    </source>
</evidence>
<keyword evidence="6" id="KW-1133">Transmembrane helix</keyword>
<dbReference type="GO" id="GO:0006508">
    <property type="term" value="P:proteolysis"/>
    <property type="evidence" value="ECO:0007669"/>
    <property type="project" value="UniProtKB-KW"/>
</dbReference>
<evidence type="ECO:0000256" key="3">
    <source>
        <dbReference type="ARBA" id="ARBA00022750"/>
    </source>
</evidence>
<keyword evidence="6" id="KW-0812">Transmembrane</keyword>
<evidence type="ECO:0000313" key="9">
    <source>
        <dbReference type="EMBL" id="KAF8393354.1"/>
    </source>
</evidence>
<reference evidence="9 10" key="1">
    <citation type="submission" date="2020-04" db="EMBL/GenBank/DDBJ databases">
        <title>Plant Genome Project.</title>
        <authorList>
            <person name="Zhang R.-G."/>
        </authorList>
    </citation>
    <scope>NUCLEOTIDE SEQUENCE [LARGE SCALE GENOMIC DNA]</scope>
    <source>
        <strain evidence="9">YNK0</strain>
        <tissue evidence="9">Leaf</tissue>
    </source>
</reference>
<keyword evidence="6" id="KW-0472">Membrane</keyword>
<keyword evidence="4" id="KW-0378">Hydrolase</keyword>
<name>A0A834YQ14_TETSI</name>
<dbReference type="AlphaFoldDB" id="A0A834YQ14"/>